<comment type="caution">
    <text evidence="1">The sequence shown here is derived from an EMBL/GenBank/DDBJ whole genome shotgun (WGS) entry which is preliminary data.</text>
</comment>
<dbReference type="EMBL" id="LEKV01002032">
    <property type="protein sequence ID" value="KVI04491.1"/>
    <property type="molecule type" value="Genomic_DNA"/>
</dbReference>
<organism evidence="1 2">
    <name type="scientific">Cynara cardunculus var. scolymus</name>
    <name type="common">Globe artichoke</name>
    <name type="synonym">Cynara scolymus</name>
    <dbReference type="NCBI Taxonomy" id="59895"/>
    <lineage>
        <taxon>Eukaryota</taxon>
        <taxon>Viridiplantae</taxon>
        <taxon>Streptophyta</taxon>
        <taxon>Embryophyta</taxon>
        <taxon>Tracheophyta</taxon>
        <taxon>Spermatophyta</taxon>
        <taxon>Magnoliopsida</taxon>
        <taxon>eudicotyledons</taxon>
        <taxon>Gunneridae</taxon>
        <taxon>Pentapetalae</taxon>
        <taxon>asterids</taxon>
        <taxon>campanulids</taxon>
        <taxon>Asterales</taxon>
        <taxon>Asteraceae</taxon>
        <taxon>Carduoideae</taxon>
        <taxon>Cardueae</taxon>
        <taxon>Carduinae</taxon>
        <taxon>Cynara</taxon>
    </lineage>
</organism>
<proteinExistence type="predicted"/>
<protein>
    <submittedName>
        <fullName evidence="1">FAR1 DNA binding domain-containing protein</fullName>
    </submittedName>
</protein>
<reference evidence="1 2" key="1">
    <citation type="journal article" date="2016" name="Sci. Rep.">
        <title>The genome sequence of the outbreeding globe artichoke constructed de novo incorporating a phase-aware low-pass sequencing strategy of F1 progeny.</title>
        <authorList>
            <person name="Scaglione D."/>
            <person name="Reyes-Chin-Wo S."/>
            <person name="Acquadro A."/>
            <person name="Froenicke L."/>
            <person name="Portis E."/>
            <person name="Beitel C."/>
            <person name="Tirone M."/>
            <person name="Mauro R."/>
            <person name="Lo Monaco A."/>
            <person name="Mauromicale G."/>
            <person name="Faccioli P."/>
            <person name="Cattivelli L."/>
            <person name="Rieseberg L."/>
            <person name="Michelmore R."/>
            <person name="Lanteri S."/>
        </authorList>
    </citation>
    <scope>NUCLEOTIDE SEQUENCE [LARGE SCALE GENOMIC DNA]</scope>
    <source>
        <strain evidence="1">2C</strain>
    </source>
</reference>
<keyword evidence="2" id="KW-1185">Reference proteome</keyword>
<name>A0A103Y8J5_CYNCS</name>
<sequence>MSAVMMNRGFDQTDHCFLSISPGGTNWLTLVVDESVKPVIDYVYPSLDIAESKSFDSLNRRKHQREVRNMNIKRTECTACVKFRLMKGTTTYECYDFEEEHNHFLLRHDDIDLTQKGREIKFSDQRFIHDVGISNMGATWAHKLHTSLRGGYEYGGPTVVDFQNYKRDCDNFVSRGDAKVAEVARFNYSEFGNVMSFDATFRTNRLFIT</sequence>
<dbReference type="AlphaFoldDB" id="A0A103Y8J5"/>
<dbReference type="Gramene" id="KVI04491">
    <property type="protein sequence ID" value="KVI04491"/>
    <property type="gene ID" value="Ccrd_017192"/>
</dbReference>
<dbReference type="Proteomes" id="UP000243975">
    <property type="component" value="Unassembled WGS sequence"/>
</dbReference>
<dbReference type="PANTHER" id="PTHR47718">
    <property type="entry name" value="OS01G0519700 PROTEIN"/>
    <property type="match status" value="1"/>
</dbReference>
<gene>
    <name evidence="1" type="ORF">Ccrd_017192</name>
</gene>
<evidence type="ECO:0000313" key="1">
    <source>
        <dbReference type="EMBL" id="KVI04491.1"/>
    </source>
</evidence>
<evidence type="ECO:0000313" key="2">
    <source>
        <dbReference type="Proteomes" id="UP000243975"/>
    </source>
</evidence>
<dbReference type="PANTHER" id="PTHR47718:SF12">
    <property type="entry name" value="PROTEIN FAR1-RELATED SEQUENCE"/>
    <property type="match status" value="1"/>
</dbReference>
<accession>A0A103Y8J5</accession>